<keyword evidence="7" id="KW-0963">Cytoplasm</keyword>
<dbReference type="InterPro" id="IPR039804">
    <property type="entry name" value="RING-CH-C4HC3_LTN1"/>
</dbReference>
<dbReference type="InterPro" id="IPR054476">
    <property type="entry name" value="Ltn1_N"/>
</dbReference>
<evidence type="ECO:0000256" key="12">
    <source>
        <dbReference type="ARBA" id="ARBA00022786"/>
    </source>
</evidence>
<comment type="catalytic activity">
    <reaction evidence="1 16">
        <text>S-ubiquitinyl-[E2 ubiquitin-conjugating enzyme]-L-cysteine + [acceptor protein]-L-lysine = [E2 ubiquitin-conjugating enzyme]-L-cysteine + N(6)-ubiquitinyl-[acceptor protein]-L-lysine.</text>
        <dbReference type="EC" id="2.3.2.27"/>
    </reaction>
</comment>
<dbReference type="InterPro" id="IPR039795">
    <property type="entry name" value="LTN1/Rkr1"/>
</dbReference>
<dbReference type="Pfam" id="PF13639">
    <property type="entry name" value="zf-RING_2"/>
    <property type="match status" value="1"/>
</dbReference>
<dbReference type="Pfam" id="PF23009">
    <property type="entry name" value="UBC_like"/>
    <property type="match status" value="1"/>
</dbReference>
<dbReference type="EMBL" id="MCFI01000018">
    <property type="protein sequence ID" value="ORY78237.1"/>
    <property type="molecule type" value="Genomic_DNA"/>
</dbReference>
<organism evidence="18 19">
    <name type="scientific">Protomyces lactucae-debilis</name>
    <dbReference type="NCBI Taxonomy" id="2754530"/>
    <lineage>
        <taxon>Eukaryota</taxon>
        <taxon>Fungi</taxon>
        <taxon>Dikarya</taxon>
        <taxon>Ascomycota</taxon>
        <taxon>Taphrinomycotina</taxon>
        <taxon>Taphrinomycetes</taxon>
        <taxon>Taphrinales</taxon>
        <taxon>Protomycetaceae</taxon>
        <taxon>Protomyces</taxon>
    </lineage>
</organism>
<comment type="similarity">
    <text evidence="4 16">Belongs to the LTN1 family.</text>
</comment>
<reference evidence="18 19" key="1">
    <citation type="submission" date="2016-07" db="EMBL/GenBank/DDBJ databases">
        <title>Pervasive Adenine N6-methylation of Active Genes in Fungi.</title>
        <authorList>
            <consortium name="DOE Joint Genome Institute"/>
            <person name="Mondo S.J."/>
            <person name="Dannebaum R.O."/>
            <person name="Kuo R.C."/>
            <person name="Labutti K."/>
            <person name="Haridas S."/>
            <person name="Kuo A."/>
            <person name="Salamov A."/>
            <person name="Ahrendt S.R."/>
            <person name="Lipzen A."/>
            <person name="Sullivan W."/>
            <person name="Andreopoulos W.B."/>
            <person name="Clum A."/>
            <person name="Lindquist E."/>
            <person name="Daum C."/>
            <person name="Ramamoorthy G.K."/>
            <person name="Gryganskyi A."/>
            <person name="Culley D."/>
            <person name="Magnuson J.K."/>
            <person name="James T.Y."/>
            <person name="O'Malley M.A."/>
            <person name="Stajich J.E."/>
            <person name="Spatafora J.W."/>
            <person name="Visel A."/>
            <person name="Grigoriev I.V."/>
        </authorList>
    </citation>
    <scope>NUCLEOTIDE SEQUENCE [LARGE SCALE GENOMIC DNA]</scope>
    <source>
        <strain evidence="18 19">12-1054</strain>
    </source>
</reference>
<evidence type="ECO:0000256" key="3">
    <source>
        <dbReference type="ARBA" id="ARBA00004906"/>
    </source>
</evidence>
<evidence type="ECO:0000256" key="15">
    <source>
        <dbReference type="PROSITE-ProRule" id="PRU00175"/>
    </source>
</evidence>
<gene>
    <name evidence="18" type="ORF">BCR37DRAFT_388958</name>
</gene>
<dbReference type="UniPathway" id="UPA00143"/>
<dbReference type="EC" id="2.3.2.27" evidence="5 16"/>
<keyword evidence="12 16" id="KW-0833">Ubl conjugation pathway</keyword>
<dbReference type="Gene3D" id="3.30.40.10">
    <property type="entry name" value="Zinc/RING finger domain, C3HC4 (zinc finger)"/>
    <property type="match status" value="1"/>
</dbReference>
<keyword evidence="9 16" id="KW-0479">Metal-binding</keyword>
<dbReference type="InterPro" id="IPR054478">
    <property type="entry name" value="LTN1_UBC"/>
</dbReference>
<dbReference type="GeneID" id="63787279"/>
<dbReference type="PANTHER" id="PTHR12389:SF0">
    <property type="entry name" value="E3 UBIQUITIN-PROTEIN LIGASE LISTERIN"/>
    <property type="match status" value="1"/>
</dbReference>
<evidence type="ECO:0000256" key="16">
    <source>
        <dbReference type="RuleBase" id="RU367090"/>
    </source>
</evidence>
<evidence type="ECO:0000256" key="2">
    <source>
        <dbReference type="ARBA" id="ARBA00004514"/>
    </source>
</evidence>
<comment type="function">
    <text evidence="14">E3 ubiquitin-protein ligase component of the ribosome quality control complex (RQC), a ribosome-associated complex that mediates ubiquitination and extraction of incompletely synthesized nascent chains for proteasomal degradation. Mediates ubiquitination of proteins derived from mRNAs lacking stop codons (non-stop proteins) and other translation arrest products induced by poly-lysine sequences and tandem rare codons. Ubiquitination leads to CDC48 recruitment for extraction and degradation of the incomplete translation product. May indirectly play a role in chromatin function and transcription.</text>
</comment>
<dbReference type="GO" id="GO:0005829">
    <property type="term" value="C:cytosol"/>
    <property type="evidence" value="ECO:0007669"/>
    <property type="project" value="UniProtKB-SubCell"/>
</dbReference>
<dbReference type="Pfam" id="PF22999">
    <property type="entry name" value="LTN1_E3_ligase_6th"/>
    <property type="match status" value="1"/>
</dbReference>
<dbReference type="GO" id="GO:1990112">
    <property type="term" value="C:RQC complex"/>
    <property type="evidence" value="ECO:0007669"/>
    <property type="project" value="UniProtKB-UniRule"/>
</dbReference>
<keyword evidence="10" id="KW-0677">Repeat</keyword>
<comment type="subunit">
    <text evidence="16">Component of the ribosome quality control complex (RQC).</text>
</comment>
<evidence type="ECO:0000256" key="6">
    <source>
        <dbReference type="ARBA" id="ARBA00017157"/>
    </source>
</evidence>
<evidence type="ECO:0000259" key="17">
    <source>
        <dbReference type="PROSITE" id="PS50089"/>
    </source>
</evidence>
<keyword evidence="8 16" id="KW-0808">Transferase</keyword>
<evidence type="ECO:0000256" key="8">
    <source>
        <dbReference type="ARBA" id="ARBA00022679"/>
    </source>
</evidence>
<evidence type="ECO:0000256" key="1">
    <source>
        <dbReference type="ARBA" id="ARBA00000900"/>
    </source>
</evidence>
<dbReference type="STRING" id="56484.A0A1Y2F3H1"/>
<dbReference type="GO" id="GO:0008270">
    <property type="term" value="F:zinc ion binding"/>
    <property type="evidence" value="ECO:0007669"/>
    <property type="project" value="UniProtKB-KW"/>
</dbReference>
<evidence type="ECO:0000256" key="11">
    <source>
        <dbReference type="ARBA" id="ARBA00022771"/>
    </source>
</evidence>
<dbReference type="InterPro" id="IPR001841">
    <property type="entry name" value="Znf_RING"/>
</dbReference>
<dbReference type="SMART" id="SM00744">
    <property type="entry name" value="RINGv"/>
    <property type="match status" value="1"/>
</dbReference>
<dbReference type="PROSITE" id="PS50089">
    <property type="entry name" value="ZF_RING_2"/>
    <property type="match status" value="1"/>
</dbReference>
<dbReference type="FunFam" id="3.30.40.10:FF:000038">
    <property type="entry name" value="E3 ubiquitin-protein ligase listerin"/>
    <property type="match status" value="1"/>
</dbReference>
<dbReference type="OMA" id="NRFHGAC"/>
<dbReference type="Proteomes" id="UP000193685">
    <property type="component" value="Unassembled WGS sequence"/>
</dbReference>
<dbReference type="RefSeq" id="XP_040723348.1">
    <property type="nucleotide sequence ID" value="XM_040870680.1"/>
</dbReference>
<dbReference type="Pfam" id="PF22958">
    <property type="entry name" value="Ltn1_1st"/>
    <property type="match status" value="1"/>
</dbReference>
<evidence type="ECO:0000256" key="14">
    <source>
        <dbReference type="ARBA" id="ARBA00055150"/>
    </source>
</evidence>
<evidence type="ECO:0000256" key="5">
    <source>
        <dbReference type="ARBA" id="ARBA00012483"/>
    </source>
</evidence>
<proteinExistence type="inferred from homology"/>
<comment type="function">
    <text evidence="16">E3 ubiquitin-protein ligase. Component of the ribosome quality control complex (RQC), a ribosome-associated complex that mediates ubiquitination and extraction of incompletely synthesized nascent chains for proteasomal degradation.</text>
</comment>
<dbReference type="GO" id="GO:0061630">
    <property type="term" value="F:ubiquitin protein ligase activity"/>
    <property type="evidence" value="ECO:0007669"/>
    <property type="project" value="UniProtKB-UniRule"/>
</dbReference>
<dbReference type="GO" id="GO:1990116">
    <property type="term" value="P:ribosome-associated ubiquitin-dependent protein catabolic process"/>
    <property type="evidence" value="ECO:0007669"/>
    <property type="project" value="UniProtKB-UniRule"/>
</dbReference>
<dbReference type="PANTHER" id="PTHR12389">
    <property type="entry name" value="ZINC FINGER PROTEIN 294"/>
    <property type="match status" value="1"/>
</dbReference>
<dbReference type="CDD" id="cd16491">
    <property type="entry name" value="RING-CH-C4HC3_LTN1"/>
    <property type="match status" value="1"/>
</dbReference>
<comment type="caution">
    <text evidence="18">The sequence shown here is derived from an EMBL/GenBank/DDBJ whole genome shotgun (WGS) entry which is preliminary data.</text>
</comment>
<accession>A0A1Y2F3H1</accession>
<evidence type="ECO:0000256" key="10">
    <source>
        <dbReference type="ARBA" id="ARBA00022737"/>
    </source>
</evidence>
<sequence>MVSSGSSTPQRPFGGFQFGAQLTSSPTIGADLSPRAAVIFKGLNKRDSTTRAKAADELIEYLGSADYNEDESEALIANWVSVYQSLALDIDRRVRSSAHTVTGKLVLKYGRKTARFMKSDISGLWMLGQYDGDRPVARAATDAFEAAFASAEKRTNFTKVFASSIWHKAYELAFEETADSLSDARFTKPAEADAKYDNTAASAMAVMTRLISASAVETDVLHTLLADASIWTVSLKSSAVQRSALTLIKAALDATKRSDAESEACSKQISKMLPKVEVGNSIAALALLECLRSSSAQSLFMAGISKGTLAQRLPLFIERITGSGVPDSYWAKLQVLLEAEHASLEENTALRQSLRIALSKAASGATRMQAEQAALAYAFMIVEFQEDQVDEEIISIITRLVDQGQLKSDDAWARHLKKIAEPARCDAFIAITTSILKSTAKLSAAQQRSVKSWFHVIHASTEWLDTTRLAQELATPAASAIQKFDDAPDSRLLVLTELFTVLPALKQGPIADDLDELLRVLNLSGSINGSQLLRVAHSDDTAYIQSVQLTLTKMGSDQDRKIAWLMPLFDTNQAAVGPVLAETLQQTRPSVNGTNLQRFMEATRLLVEHKFVVSAELCEVVMQVWLHAIKSDLMLVAEAMEHFAAHGLVQPLQLAWSSKDFLSSLFLQEEEHDGTSKRILSCISQVVEKEQLAQTFRDCFLDAHSTIPIRALLQAFSTLSLTWTDLDLDNELEHALEEAAPSAFPDEMLILGPTSPARQFTRGSDQTSQLNLVEGFNAAYRLGLLLDKSNQNLDATQSELLATWTEMVEDGALHPQANHMYNDHAQLTLLQDHDALRSPDNISNRIQASRGSRPMNFYKANLLYKELCRLREQGISTEDAERVYIECSEGDDSFLPVFACSVALNEVLFKSQKASYARNKLASDLTRDAQSPEALRQMWLLYALLPEPSEVSGPLLPRQRAVFLLQALLKANVDDALHTYARLTLLLRFFEELKTEYGSFWVLAVELVQHSLQKAQDGSVPLQYAASKAYSWLKSNSESNDDLSEAYQYAKKDLEFCVAKLFVAILETHLQGQASTLVTLLVARLARGVSNAVLQSEDVSSRMPVALLSPFVHIQLTAAHIQAAALVSERDSMILATTLTKEYEQLDVGVSPALLSIVLDSPVMDEEGVDVIPDPLPTNLRGYLLAWKCLYGYFENVPLRMKVKLVKDLEDADVLEPLLALIFVALGVDTPKPKDISKIEKLTLDHGFNNGQGELQAYAAHLYCLCLIHTPNLVRSWWIACKDRVLTANIETFTEKYYSNLLIQSELASVHSDNIRKAIQDDNLEVRLSNLGRDVIVEYTVDDQTMQMAIKLPANFPLRKVTVEGLQKIGVKDAQWRGWLLSSQAVLTAHNGTILDAIVQFQKNVSLHFEGIEDCSICFSVLAVEDRSLPTKRCATCKHLFHGSCLYKWFKSSAQATCALCRSSFYSTD</sequence>
<comment type="pathway">
    <text evidence="3 16">Protein modification; protein ubiquitination.</text>
</comment>
<dbReference type="SUPFAM" id="SSF57850">
    <property type="entry name" value="RING/U-box"/>
    <property type="match status" value="1"/>
</dbReference>
<dbReference type="InterPro" id="IPR054477">
    <property type="entry name" value="LTN1_E3_ligase_6th"/>
</dbReference>
<dbReference type="InterPro" id="IPR011016">
    <property type="entry name" value="Znf_RING-CH"/>
</dbReference>
<evidence type="ECO:0000256" key="7">
    <source>
        <dbReference type="ARBA" id="ARBA00022490"/>
    </source>
</evidence>
<dbReference type="GO" id="GO:0016567">
    <property type="term" value="P:protein ubiquitination"/>
    <property type="evidence" value="ECO:0007669"/>
    <property type="project" value="UniProtKB-UniPathway"/>
</dbReference>
<evidence type="ECO:0000313" key="19">
    <source>
        <dbReference type="Proteomes" id="UP000193685"/>
    </source>
</evidence>
<dbReference type="GO" id="GO:0072344">
    <property type="term" value="P:rescue of stalled ribosome"/>
    <property type="evidence" value="ECO:0007669"/>
    <property type="project" value="UniProtKB-UniRule"/>
</dbReference>
<dbReference type="SMART" id="SM00184">
    <property type="entry name" value="RING"/>
    <property type="match status" value="1"/>
</dbReference>
<evidence type="ECO:0000256" key="4">
    <source>
        <dbReference type="ARBA" id="ARBA00007997"/>
    </source>
</evidence>
<feature type="domain" description="RING-type" evidence="17">
    <location>
        <begin position="1415"/>
        <end position="1462"/>
    </location>
</feature>
<evidence type="ECO:0000256" key="9">
    <source>
        <dbReference type="ARBA" id="ARBA00022723"/>
    </source>
</evidence>
<protein>
    <recommendedName>
        <fullName evidence="6 16">E3 ubiquitin-protein ligase listerin</fullName>
        <ecNumber evidence="5 16">2.3.2.27</ecNumber>
    </recommendedName>
    <alternativeName>
        <fullName evidence="16">RING-type E3 ubiquitin transferase listerin</fullName>
    </alternativeName>
</protein>
<dbReference type="InterPro" id="IPR013083">
    <property type="entry name" value="Znf_RING/FYVE/PHD"/>
</dbReference>
<keyword evidence="11 15" id="KW-0863">Zinc-finger</keyword>
<comment type="subcellular location">
    <subcellularLocation>
        <location evidence="2">Cytoplasm</location>
        <location evidence="2">Cytosol</location>
    </subcellularLocation>
</comment>
<keyword evidence="13 16" id="KW-0862">Zinc</keyword>
<name>A0A1Y2F3H1_PROLT</name>
<evidence type="ECO:0000313" key="18">
    <source>
        <dbReference type="EMBL" id="ORY78237.1"/>
    </source>
</evidence>
<dbReference type="OrthoDB" id="6108at2759"/>
<dbReference type="GO" id="GO:0043023">
    <property type="term" value="F:ribosomal large subunit binding"/>
    <property type="evidence" value="ECO:0007669"/>
    <property type="project" value="TreeGrafter"/>
</dbReference>
<evidence type="ECO:0000256" key="13">
    <source>
        <dbReference type="ARBA" id="ARBA00022833"/>
    </source>
</evidence>
<keyword evidence="19" id="KW-1185">Reference proteome</keyword>